<dbReference type="Proteomes" id="UP001237642">
    <property type="component" value="Unassembled WGS sequence"/>
</dbReference>
<dbReference type="EMBL" id="JAUIZM010000009">
    <property type="protein sequence ID" value="KAK1364626.1"/>
    <property type="molecule type" value="Genomic_DNA"/>
</dbReference>
<protein>
    <submittedName>
        <fullName evidence="1">Uncharacterized protein</fullName>
    </submittedName>
</protein>
<evidence type="ECO:0000313" key="2">
    <source>
        <dbReference type="Proteomes" id="UP001237642"/>
    </source>
</evidence>
<organism evidence="1 2">
    <name type="scientific">Heracleum sosnowskyi</name>
    <dbReference type="NCBI Taxonomy" id="360622"/>
    <lineage>
        <taxon>Eukaryota</taxon>
        <taxon>Viridiplantae</taxon>
        <taxon>Streptophyta</taxon>
        <taxon>Embryophyta</taxon>
        <taxon>Tracheophyta</taxon>
        <taxon>Spermatophyta</taxon>
        <taxon>Magnoliopsida</taxon>
        <taxon>eudicotyledons</taxon>
        <taxon>Gunneridae</taxon>
        <taxon>Pentapetalae</taxon>
        <taxon>asterids</taxon>
        <taxon>campanulids</taxon>
        <taxon>Apiales</taxon>
        <taxon>Apiaceae</taxon>
        <taxon>Apioideae</taxon>
        <taxon>apioid superclade</taxon>
        <taxon>Tordylieae</taxon>
        <taxon>Tordyliinae</taxon>
        <taxon>Heracleum</taxon>
    </lineage>
</organism>
<comment type="caution">
    <text evidence="1">The sequence shown here is derived from an EMBL/GenBank/DDBJ whole genome shotgun (WGS) entry which is preliminary data.</text>
</comment>
<reference evidence="1" key="2">
    <citation type="submission" date="2023-05" db="EMBL/GenBank/DDBJ databases">
        <authorList>
            <person name="Schelkunov M.I."/>
        </authorList>
    </citation>
    <scope>NUCLEOTIDE SEQUENCE</scope>
    <source>
        <strain evidence="1">Hsosn_3</strain>
        <tissue evidence="1">Leaf</tissue>
    </source>
</reference>
<name>A0AAD8HCQ4_9APIA</name>
<evidence type="ECO:0000313" key="1">
    <source>
        <dbReference type="EMBL" id="KAK1364626.1"/>
    </source>
</evidence>
<dbReference type="AlphaFoldDB" id="A0AAD8HCQ4"/>
<keyword evidence="2" id="KW-1185">Reference proteome</keyword>
<gene>
    <name evidence="1" type="ORF">POM88_040187</name>
</gene>
<accession>A0AAD8HCQ4</accession>
<proteinExistence type="predicted"/>
<sequence>MISFHNLQFGVHFCHELASEREAPTARHRDHLLYNDFHVISTLSSSFKVLSASYQLYYCITGPVLESRANFTVASSYSQFCEGDGVFGWGTNCVFWSHHSLFQCPKKSYRETDHSFHLSLIEASLKIGSSWF</sequence>
<reference evidence="1" key="1">
    <citation type="submission" date="2023-02" db="EMBL/GenBank/DDBJ databases">
        <title>Genome of toxic invasive species Heracleum sosnowskyi carries increased number of genes despite the absence of recent whole-genome duplications.</title>
        <authorList>
            <person name="Schelkunov M."/>
            <person name="Shtratnikova V."/>
            <person name="Makarenko M."/>
            <person name="Klepikova A."/>
            <person name="Omelchenko D."/>
            <person name="Novikova G."/>
            <person name="Obukhova E."/>
            <person name="Bogdanov V."/>
            <person name="Penin A."/>
            <person name="Logacheva M."/>
        </authorList>
    </citation>
    <scope>NUCLEOTIDE SEQUENCE</scope>
    <source>
        <strain evidence="1">Hsosn_3</strain>
        <tissue evidence="1">Leaf</tissue>
    </source>
</reference>